<evidence type="ECO:0000313" key="15">
    <source>
        <dbReference type="EMBL" id="KAK9730782.1"/>
    </source>
</evidence>
<dbReference type="Gene3D" id="1.10.630.10">
    <property type="entry name" value="Cytochrome P450"/>
    <property type="match status" value="1"/>
</dbReference>
<keyword evidence="11 14" id="KW-0503">Monooxygenase</keyword>
<keyword evidence="6 13" id="KW-0479">Metal-binding</keyword>
<gene>
    <name evidence="15" type="ORF">QE152_g14248</name>
</gene>
<name>A0AAW1LA39_POPJA</name>
<keyword evidence="7" id="KW-0256">Endoplasmic reticulum</keyword>
<evidence type="ECO:0000256" key="5">
    <source>
        <dbReference type="ARBA" id="ARBA00022617"/>
    </source>
</evidence>
<dbReference type="PROSITE" id="PS00086">
    <property type="entry name" value="CYTOCHROME_P450"/>
    <property type="match status" value="1"/>
</dbReference>
<dbReference type="GO" id="GO:0005506">
    <property type="term" value="F:iron ion binding"/>
    <property type="evidence" value="ECO:0007669"/>
    <property type="project" value="InterPro"/>
</dbReference>
<evidence type="ECO:0000256" key="9">
    <source>
        <dbReference type="ARBA" id="ARBA00023002"/>
    </source>
</evidence>
<evidence type="ECO:0000256" key="12">
    <source>
        <dbReference type="ARBA" id="ARBA00023136"/>
    </source>
</evidence>
<dbReference type="CDD" id="cd11056">
    <property type="entry name" value="CYP6-like"/>
    <property type="match status" value="1"/>
</dbReference>
<evidence type="ECO:0000256" key="1">
    <source>
        <dbReference type="ARBA" id="ARBA00001971"/>
    </source>
</evidence>
<dbReference type="GO" id="GO:0016705">
    <property type="term" value="F:oxidoreductase activity, acting on paired donors, with incorporation or reduction of molecular oxygen"/>
    <property type="evidence" value="ECO:0007669"/>
    <property type="project" value="InterPro"/>
</dbReference>
<evidence type="ECO:0000256" key="14">
    <source>
        <dbReference type="RuleBase" id="RU000461"/>
    </source>
</evidence>
<evidence type="ECO:0000256" key="3">
    <source>
        <dbReference type="ARBA" id="ARBA00004406"/>
    </source>
</evidence>
<dbReference type="InterPro" id="IPR017972">
    <property type="entry name" value="Cyt_P450_CS"/>
</dbReference>
<dbReference type="AlphaFoldDB" id="A0AAW1LA39"/>
<dbReference type="GO" id="GO:0020037">
    <property type="term" value="F:heme binding"/>
    <property type="evidence" value="ECO:0007669"/>
    <property type="project" value="InterPro"/>
</dbReference>
<dbReference type="GO" id="GO:0005789">
    <property type="term" value="C:endoplasmic reticulum membrane"/>
    <property type="evidence" value="ECO:0007669"/>
    <property type="project" value="UniProtKB-SubCell"/>
</dbReference>
<dbReference type="InterPro" id="IPR036396">
    <property type="entry name" value="Cyt_P450_sf"/>
</dbReference>
<dbReference type="PRINTS" id="PR00463">
    <property type="entry name" value="EP450I"/>
</dbReference>
<comment type="similarity">
    <text evidence="4 14">Belongs to the cytochrome P450 family.</text>
</comment>
<comment type="caution">
    <text evidence="15">The sequence shown here is derived from an EMBL/GenBank/DDBJ whole genome shotgun (WGS) entry which is preliminary data.</text>
</comment>
<keyword evidence="12" id="KW-0472">Membrane</keyword>
<evidence type="ECO:0000313" key="16">
    <source>
        <dbReference type="Proteomes" id="UP001458880"/>
    </source>
</evidence>
<dbReference type="PANTHER" id="PTHR24292">
    <property type="entry name" value="CYTOCHROME P450"/>
    <property type="match status" value="1"/>
</dbReference>
<dbReference type="FunFam" id="1.10.630.10:FF:000042">
    <property type="entry name" value="Cytochrome P450"/>
    <property type="match status" value="1"/>
</dbReference>
<evidence type="ECO:0000256" key="7">
    <source>
        <dbReference type="ARBA" id="ARBA00022824"/>
    </source>
</evidence>
<keyword evidence="10 13" id="KW-0408">Iron</keyword>
<keyword evidence="16" id="KW-1185">Reference proteome</keyword>
<comment type="subcellular location">
    <subcellularLocation>
        <location evidence="3">Endoplasmic reticulum membrane</location>
        <topology evidence="3">Peripheral membrane protein</topology>
    </subcellularLocation>
    <subcellularLocation>
        <location evidence="2">Microsome membrane</location>
        <topology evidence="2">Peripheral membrane protein</topology>
    </subcellularLocation>
</comment>
<evidence type="ECO:0000256" key="13">
    <source>
        <dbReference type="PIRSR" id="PIRSR602401-1"/>
    </source>
</evidence>
<dbReference type="EMBL" id="JASPKY010000142">
    <property type="protein sequence ID" value="KAK9730782.1"/>
    <property type="molecule type" value="Genomic_DNA"/>
</dbReference>
<keyword evidence="9 14" id="KW-0560">Oxidoreductase</keyword>
<dbReference type="Proteomes" id="UP001458880">
    <property type="component" value="Unassembled WGS sequence"/>
</dbReference>
<dbReference type="InterPro" id="IPR002401">
    <property type="entry name" value="Cyt_P450_E_grp-I"/>
</dbReference>
<comment type="cofactor">
    <cofactor evidence="1 13">
        <name>heme</name>
        <dbReference type="ChEBI" id="CHEBI:30413"/>
    </cofactor>
</comment>
<keyword evidence="8" id="KW-0492">Microsome</keyword>
<sequence length="521" mass="61297">MFFYFITTVIVLCYLFKYYIVHYHYNYWKNKNIYSFKTNFPWGNAYDLLNMKQSFSEAYTEKYFQIKAARQKEGGFFFLLTPQYIPVDLEIIKNILLKDFNYFTDRGVYYNERDDPLSAHLFTMEGNRWKMLRAKLSPTFTTSKMKMMFPIMSDVAVKLRDALGTIKNDQGVDIKDMLVRYTTDIIGTCAFGIECNSFKDPEADFILFGKRIFIESNTRKIINFFTFVFPDFMRSLGVRQLPKDVTDFFMKVIRDTVTYREKEKVSRNDFLDLLIQLKNNGKLNADNGQHSDQEKESLPEYENSPNLTIEQIAGQSFVFFLAGFETSSSTLSFCLYELACNEDVQTKLRDEIERVLQKYNGELCYEAIAELKYMDMVLSETLRKYPSVPVLNRICTMDYKIPQTNLLLEKNTQVIISIDGLHYDPQYYHDPQKFDPERFSDENRSKIPQFAYLPFGEGPRTCVGMRFGMLTMKIALTFILKDFTFRLSSRTKVPLELDKRKFLKTVVDGIWLNVSKNERLL</sequence>
<dbReference type="Pfam" id="PF00067">
    <property type="entry name" value="p450"/>
    <property type="match status" value="1"/>
</dbReference>
<protein>
    <submittedName>
        <fullName evidence="15">Cytochrome P450</fullName>
    </submittedName>
</protein>
<evidence type="ECO:0000256" key="11">
    <source>
        <dbReference type="ARBA" id="ARBA00023033"/>
    </source>
</evidence>
<keyword evidence="5 13" id="KW-0349">Heme</keyword>
<evidence type="ECO:0000256" key="6">
    <source>
        <dbReference type="ARBA" id="ARBA00022723"/>
    </source>
</evidence>
<dbReference type="GO" id="GO:0004497">
    <property type="term" value="F:monooxygenase activity"/>
    <property type="evidence" value="ECO:0007669"/>
    <property type="project" value="UniProtKB-KW"/>
</dbReference>
<dbReference type="PRINTS" id="PR00385">
    <property type="entry name" value="P450"/>
</dbReference>
<feature type="binding site" description="axial binding residue" evidence="13">
    <location>
        <position position="462"/>
    </location>
    <ligand>
        <name>heme</name>
        <dbReference type="ChEBI" id="CHEBI:30413"/>
    </ligand>
    <ligandPart>
        <name>Fe</name>
        <dbReference type="ChEBI" id="CHEBI:18248"/>
    </ligandPart>
</feature>
<evidence type="ECO:0000256" key="4">
    <source>
        <dbReference type="ARBA" id="ARBA00010617"/>
    </source>
</evidence>
<evidence type="ECO:0000256" key="8">
    <source>
        <dbReference type="ARBA" id="ARBA00022848"/>
    </source>
</evidence>
<dbReference type="InterPro" id="IPR050476">
    <property type="entry name" value="Insect_CytP450_Detox"/>
</dbReference>
<accession>A0AAW1LA39</accession>
<evidence type="ECO:0000256" key="10">
    <source>
        <dbReference type="ARBA" id="ARBA00023004"/>
    </source>
</evidence>
<dbReference type="PANTHER" id="PTHR24292:SF100">
    <property type="entry name" value="CYTOCHROME P450 6A16, ISOFORM B-RELATED"/>
    <property type="match status" value="1"/>
</dbReference>
<proteinExistence type="inferred from homology"/>
<evidence type="ECO:0000256" key="2">
    <source>
        <dbReference type="ARBA" id="ARBA00004174"/>
    </source>
</evidence>
<organism evidence="15 16">
    <name type="scientific">Popillia japonica</name>
    <name type="common">Japanese beetle</name>
    <dbReference type="NCBI Taxonomy" id="7064"/>
    <lineage>
        <taxon>Eukaryota</taxon>
        <taxon>Metazoa</taxon>
        <taxon>Ecdysozoa</taxon>
        <taxon>Arthropoda</taxon>
        <taxon>Hexapoda</taxon>
        <taxon>Insecta</taxon>
        <taxon>Pterygota</taxon>
        <taxon>Neoptera</taxon>
        <taxon>Endopterygota</taxon>
        <taxon>Coleoptera</taxon>
        <taxon>Polyphaga</taxon>
        <taxon>Scarabaeiformia</taxon>
        <taxon>Scarabaeidae</taxon>
        <taxon>Rutelinae</taxon>
        <taxon>Popillia</taxon>
    </lineage>
</organism>
<dbReference type="InterPro" id="IPR001128">
    <property type="entry name" value="Cyt_P450"/>
</dbReference>
<dbReference type="SUPFAM" id="SSF48264">
    <property type="entry name" value="Cytochrome P450"/>
    <property type="match status" value="1"/>
</dbReference>
<reference evidence="15 16" key="1">
    <citation type="journal article" date="2024" name="BMC Genomics">
        <title>De novo assembly and annotation of Popillia japonica's genome with initial clues to its potential as an invasive pest.</title>
        <authorList>
            <person name="Cucini C."/>
            <person name="Boschi S."/>
            <person name="Funari R."/>
            <person name="Cardaioli E."/>
            <person name="Iannotti N."/>
            <person name="Marturano G."/>
            <person name="Paoli F."/>
            <person name="Bruttini M."/>
            <person name="Carapelli A."/>
            <person name="Frati F."/>
            <person name="Nardi F."/>
        </authorList>
    </citation>
    <scope>NUCLEOTIDE SEQUENCE [LARGE SCALE GENOMIC DNA]</scope>
    <source>
        <strain evidence="15">DMR45628</strain>
    </source>
</reference>